<evidence type="ECO:0000313" key="3">
    <source>
        <dbReference type="Proteomes" id="UP001197093"/>
    </source>
</evidence>
<sequence>MSSIRSARNRRTEHSSSDSSEVGQFLVSNVKFRVAAPPARPLPVDDDLGHQDCIFIHKALGNALEDGVDNILEANNIKPLEPTSLVFRSVQGDSSQGQPTILVVADWDETSPPTWERAVKRSKRLVDATVLESKQLRAMDIAVEFIAKELTLGKYISAIPPQEFSKSLAEAWGEIKYHVSDILDRHPQTKERVTSVSLFKLGFSDDVDKNPLTLYISLDYESEETKWPPVVEEIEKCLDQYPYDLRVHLEHNCPTPFPGFELLLRNMTSEQVENKLDDNYSTDRRYNSTYLSEITAFFDNGNHIFGEIYAASGYRRRSRHNGRMDWALIRPLDGRRVGDNKLPTTNEWRANKKYLNLPLFTARGSRLKQPPPNGLRDVLNGEHIYKNGTSTGPTIGVFSHIKSDVRIHDDAHLVTALGPDIRTSEEFVYIGDPQSDWLAKNGDSGSVVFDREGRAVGLLFRGHRAQNANNTYCYITPIEDIFNDIKDFSKGSITEIRIAEV</sequence>
<keyword evidence="3" id="KW-1185">Reference proteome</keyword>
<reference evidence="2" key="1">
    <citation type="submission" date="2023-02" db="EMBL/GenBank/DDBJ databases">
        <authorList>
            <person name="Palmer J.M."/>
        </authorList>
    </citation>
    <scope>NUCLEOTIDE SEQUENCE</scope>
    <source>
        <strain evidence="2">FW57</strain>
    </source>
</reference>
<gene>
    <name evidence="2" type="ORF">NEMBOFW57_002879</name>
</gene>
<name>A0AAD4HZ28_9PEZI</name>
<dbReference type="AlphaFoldDB" id="A0AAD4HZ28"/>
<accession>A0AAD4HZ28</accession>
<protein>
    <submittedName>
        <fullName evidence="2">Uncharacterized protein</fullName>
    </submittedName>
</protein>
<dbReference type="InterPro" id="IPR009003">
    <property type="entry name" value="Peptidase_S1_PA"/>
</dbReference>
<evidence type="ECO:0000256" key="1">
    <source>
        <dbReference type="SAM" id="MobiDB-lite"/>
    </source>
</evidence>
<feature type="region of interest" description="Disordered" evidence="1">
    <location>
        <begin position="1"/>
        <end position="20"/>
    </location>
</feature>
<dbReference type="SUPFAM" id="SSF50494">
    <property type="entry name" value="Trypsin-like serine proteases"/>
    <property type="match status" value="1"/>
</dbReference>
<dbReference type="EMBL" id="JAHCVI010000001">
    <property type="protein sequence ID" value="KAG7292834.1"/>
    <property type="molecule type" value="Genomic_DNA"/>
</dbReference>
<proteinExistence type="predicted"/>
<evidence type="ECO:0000313" key="2">
    <source>
        <dbReference type="EMBL" id="KAG7292834.1"/>
    </source>
</evidence>
<comment type="caution">
    <text evidence="2">The sequence shown here is derived from an EMBL/GenBank/DDBJ whole genome shotgun (WGS) entry which is preliminary data.</text>
</comment>
<dbReference type="Proteomes" id="UP001197093">
    <property type="component" value="Unassembled WGS sequence"/>
</dbReference>
<organism evidence="2 3">
    <name type="scientific">Staphylotrichum longicolle</name>
    <dbReference type="NCBI Taxonomy" id="669026"/>
    <lineage>
        <taxon>Eukaryota</taxon>
        <taxon>Fungi</taxon>
        <taxon>Dikarya</taxon>
        <taxon>Ascomycota</taxon>
        <taxon>Pezizomycotina</taxon>
        <taxon>Sordariomycetes</taxon>
        <taxon>Sordariomycetidae</taxon>
        <taxon>Sordariales</taxon>
        <taxon>Chaetomiaceae</taxon>
        <taxon>Staphylotrichum</taxon>
    </lineage>
</organism>